<name>A0A252F7R6_9FIRM</name>
<evidence type="ECO:0000256" key="3">
    <source>
        <dbReference type="ARBA" id="ARBA00022741"/>
    </source>
</evidence>
<dbReference type="OrthoDB" id="5295945at2"/>
<comment type="caution">
    <text evidence="8">The sequence shown here is derived from an EMBL/GenBank/DDBJ whole genome shotgun (WGS) entry which is preliminary data.</text>
</comment>
<evidence type="ECO:0000256" key="6">
    <source>
        <dbReference type="ARBA" id="ARBA00049417"/>
    </source>
</evidence>
<dbReference type="PANTHER" id="PTHR35795:SF1">
    <property type="entry name" value="BIS(5'-NUCLEOSYL)-TETRAPHOSPHATASE, SYMMETRICAL"/>
    <property type="match status" value="1"/>
</dbReference>
<dbReference type="EMBL" id="NHOC01000001">
    <property type="protein sequence ID" value="OUM21700.1"/>
    <property type="molecule type" value="Genomic_DNA"/>
</dbReference>
<dbReference type="PANTHER" id="PTHR35795">
    <property type="entry name" value="SLR1885 PROTEIN"/>
    <property type="match status" value="1"/>
</dbReference>
<dbReference type="InterPro" id="IPR006674">
    <property type="entry name" value="HD_domain"/>
</dbReference>
<evidence type="ECO:0000256" key="2">
    <source>
        <dbReference type="ARBA" id="ARBA00022723"/>
    </source>
</evidence>
<dbReference type="InterPro" id="IPR006675">
    <property type="entry name" value="HDIG_dom"/>
</dbReference>
<dbReference type="NCBIfam" id="TIGR00277">
    <property type="entry name" value="HDIG"/>
    <property type="match status" value="1"/>
</dbReference>
<dbReference type="SMART" id="SM00471">
    <property type="entry name" value="HDc"/>
    <property type="match status" value="1"/>
</dbReference>
<evidence type="ECO:0000313" key="8">
    <source>
        <dbReference type="EMBL" id="OUM21700.1"/>
    </source>
</evidence>
<evidence type="ECO:0000256" key="4">
    <source>
        <dbReference type="ARBA" id="ARBA00022801"/>
    </source>
</evidence>
<keyword evidence="5" id="KW-0408">Iron</keyword>
<proteinExistence type="predicted"/>
<dbReference type="GO" id="GO:0046872">
    <property type="term" value="F:metal ion binding"/>
    <property type="evidence" value="ECO:0007669"/>
    <property type="project" value="UniProtKB-KW"/>
</dbReference>
<evidence type="ECO:0000259" key="7">
    <source>
        <dbReference type="PROSITE" id="PS51831"/>
    </source>
</evidence>
<evidence type="ECO:0000256" key="1">
    <source>
        <dbReference type="ARBA" id="ARBA00012506"/>
    </source>
</evidence>
<dbReference type="EC" id="3.6.1.41" evidence="1"/>
<evidence type="ECO:0000256" key="5">
    <source>
        <dbReference type="ARBA" id="ARBA00023004"/>
    </source>
</evidence>
<dbReference type="Proteomes" id="UP000194903">
    <property type="component" value="Unassembled WGS sequence"/>
</dbReference>
<evidence type="ECO:0000313" key="9">
    <source>
        <dbReference type="Proteomes" id="UP000194903"/>
    </source>
</evidence>
<reference evidence="8 9" key="1">
    <citation type="submission" date="2017-05" db="EMBL/GenBank/DDBJ databases">
        <title>Butyricicoccus porcorum sp. nov. a butyrate-producing bacterium from the swine intestinal tract.</title>
        <authorList>
            <person name="Trachsel J."/>
            <person name="Humphrey S."/>
            <person name="Allen H.K."/>
        </authorList>
    </citation>
    <scope>NUCLEOTIDE SEQUENCE [LARGE SCALE GENOMIC DNA]</scope>
    <source>
        <strain evidence="8">BB10</strain>
    </source>
</reference>
<dbReference type="GO" id="GO:0000166">
    <property type="term" value="F:nucleotide binding"/>
    <property type="evidence" value="ECO:0007669"/>
    <property type="project" value="UniProtKB-KW"/>
</dbReference>
<keyword evidence="2" id="KW-0479">Metal-binding</keyword>
<keyword evidence="3" id="KW-0547">Nucleotide-binding</keyword>
<dbReference type="AlphaFoldDB" id="A0A252F7R6"/>
<sequence length="236" mass="26949">MCARTARCAVRWCRRQFISISNSRGCISNFFSGDRPALRRTAGNERRITMRYDDETRRDILSRLSGFRLKHTLGCEKAARMLAQQYGEDEDKCAFAMLLHDITKTFSQEEQLNLCEKYGIIPNDVEKTEWKMLHGKTAAAIAADVYGAPPDVVHAISYHTTGCADMTLLDKIVYMADYIEENRSFDGVKTARKLAARNLDKALLYGLNSSLRDLIHRGKQIHVDTVLARNWLLEHM</sequence>
<dbReference type="InterPro" id="IPR003607">
    <property type="entry name" value="HD/PDEase_dom"/>
</dbReference>
<dbReference type="InterPro" id="IPR005249">
    <property type="entry name" value="YqeK"/>
</dbReference>
<dbReference type="Gene3D" id="1.10.3210.10">
    <property type="entry name" value="Hypothetical protein af1432"/>
    <property type="match status" value="1"/>
</dbReference>
<protein>
    <recommendedName>
        <fullName evidence="1">bis(5'-nucleosyl)-tetraphosphatase (symmetrical)</fullName>
        <ecNumber evidence="1">3.6.1.41</ecNumber>
    </recommendedName>
</protein>
<feature type="domain" description="HD" evidence="7">
    <location>
        <begin position="68"/>
        <end position="182"/>
    </location>
</feature>
<keyword evidence="9" id="KW-1185">Reference proteome</keyword>
<dbReference type="PROSITE" id="PS51831">
    <property type="entry name" value="HD"/>
    <property type="match status" value="1"/>
</dbReference>
<gene>
    <name evidence="8" type="ORF">CBW42_00250</name>
</gene>
<organism evidence="8 9">
    <name type="scientific">Butyricicoccus porcorum</name>
    <dbReference type="NCBI Taxonomy" id="1945634"/>
    <lineage>
        <taxon>Bacteria</taxon>
        <taxon>Bacillati</taxon>
        <taxon>Bacillota</taxon>
        <taxon>Clostridia</taxon>
        <taxon>Eubacteriales</taxon>
        <taxon>Butyricicoccaceae</taxon>
        <taxon>Butyricicoccus</taxon>
    </lineage>
</organism>
<dbReference type="NCBIfam" id="TIGR00488">
    <property type="entry name" value="bis(5'-nucleosyl)-tetraphosphatase (symmetrical) YqeK"/>
    <property type="match status" value="1"/>
</dbReference>
<comment type="catalytic activity">
    <reaction evidence="6">
        <text>P(1),P(4)-bis(5'-adenosyl) tetraphosphate + H2O = 2 ADP + 2 H(+)</text>
        <dbReference type="Rhea" id="RHEA:24252"/>
        <dbReference type="ChEBI" id="CHEBI:15377"/>
        <dbReference type="ChEBI" id="CHEBI:15378"/>
        <dbReference type="ChEBI" id="CHEBI:58141"/>
        <dbReference type="ChEBI" id="CHEBI:456216"/>
        <dbReference type="EC" id="3.6.1.41"/>
    </reaction>
</comment>
<dbReference type="GO" id="GO:0008803">
    <property type="term" value="F:bis(5'-nucleosyl)-tetraphosphatase (symmetrical) activity"/>
    <property type="evidence" value="ECO:0007669"/>
    <property type="project" value="UniProtKB-EC"/>
</dbReference>
<dbReference type="CDD" id="cd00077">
    <property type="entry name" value="HDc"/>
    <property type="match status" value="1"/>
</dbReference>
<accession>A0A252F7R6</accession>
<dbReference type="SUPFAM" id="SSF109604">
    <property type="entry name" value="HD-domain/PDEase-like"/>
    <property type="match status" value="1"/>
</dbReference>
<keyword evidence="4" id="KW-0378">Hydrolase</keyword>
<dbReference type="Pfam" id="PF01966">
    <property type="entry name" value="HD"/>
    <property type="match status" value="1"/>
</dbReference>
<dbReference type="InterPro" id="IPR051094">
    <property type="entry name" value="Diverse_Catalytic_Enzymes"/>
</dbReference>